<accession>A0ABY5E4R1</accession>
<reference evidence="2" key="1">
    <citation type="submission" date="2022-07" db="EMBL/GenBank/DDBJ databases">
        <title>Arcobacter roscoffensis sp. nov., a marine bacterium isolated from coastal seawater collected from Roscoff, France.</title>
        <authorList>
            <person name="Pascual J."/>
            <person name="Lepeaux C."/>
            <person name="Methner A."/>
            <person name="Overmann J."/>
        </authorList>
    </citation>
    <scope>NUCLEOTIDE SEQUENCE</scope>
    <source>
        <strain evidence="2">ARW1-2F2</strain>
    </source>
</reference>
<proteinExistence type="predicted"/>
<evidence type="ECO:0000313" key="3">
    <source>
        <dbReference type="Proteomes" id="UP001060012"/>
    </source>
</evidence>
<keyword evidence="1" id="KW-0812">Transmembrane</keyword>
<evidence type="ECO:0008006" key="4">
    <source>
        <dbReference type="Google" id="ProtNLM"/>
    </source>
</evidence>
<protein>
    <recommendedName>
        <fullName evidence="4">GspL cytoplasmic actin-ATPase-like domain-containing protein</fullName>
    </recommendedName>
</protein>
<sequence>MSLVSNKHKKLFLCLDSKVNIKDRVDIILSPEFYWVRVFDIPVKNSTQARHVLPTLFEDVLETTNELSYQVLKLEDGKYLCFAYINKKIFEAIKNAAISSSQVNSIYFAQTECLEFKQFTICNKAFLYTHDDILVKVPSALLTQSIDLEKNLEKIKLSSNKVDIKLYNSSLSSNQIYSLLFVMLLICFVNIFKIFDYSSEISTLEEKIESTKKASKLPSSMIQTNSILDTYKLKQKSQIELREAVSYILKDKRFTLKSVQIKKRNFELEYKSINNTESLKNYLSKKYEILSFRKVGQTLKVRIKI</sequence>
<dbReference type="EMBL" id="CP100595">
    <property type="protein sequence ID" value="UTJ05765.1"/>
    <property type="molecule type" value="Genomic_DNA"/>
</dbReference>
<keyword evidence="1" id="KW-1133">Transmembrane helix</keyword>
<gene>
    <name evidence="2" type="ORF">NJU99_10935</name>
</gene>
<evidence type="ECO:0000256" key="1">
    <source>
        <dbReference type="SAM" id="Phobius"/>
    </source>
</evidence>
<keyword evidence="3" id="KW-1185">Reference proteome</keyword>
<feature type="transmembrane region" description="Helical" evidence="1">
    <location>
        <begin position="176"/>
        <end position="195"/>
    </location>
</feature>
<name>A0ABY5E4R1_9BACT</name>
<evidence type="ECO:0000313" key="2">
    <source>
        <dbReference type="EMBL" id="UTJ05765.1"/>
    </source>
</evidence>
<dbReference type="RefSeq" id="WP_254575946.1">
    <property type="nucleotide sequence ID" value="NZ_CP100595.1"/>
</dbReference>
<organism evidence="2 3">
    <name type="scientific">Arcobacter roscoffensis</name>
    <dbReference type="NCBI Taxonomy" id="2961520"/>
    <lineage>
        <taxon>Bacteria</taxon>
        <taxon>Pseudomonadati</taxon>
        <taxon>Campylobacterota</taxon>
        <taxon>Epsilonproteobacteria</taxon>
        <taxon>Campylobacterales</taxon>
        <taxon>Arcobacteraceae</taxon>
        <taxon>Arcobacter</taxon>
    </lineage>
</organism>
<dbReference type="Proteomes" id="UP001060012">
    <property type="component" value="Chromosome"/>
</dbReference>
<keyword evidence="1" id="KW-0472">Membrane</keyword>